<sequence>MFQSLDAMTSATTMFEQRVSQDGVLIVHKETGWTSHDVVAKIRALLKESKVGHAGTLDPSATGVLPILVGRATRIAEYLVDWDKEYRAQLRLGETTDTQDATGRLLTSTDPSGVTEINLQTVLTGFRGIQRQLPPMYSAVKVGGQRLYKAARAGKTIDRAERSIVIHTLELMSFDGRDATLRVVCSKGTYVRTLCADIGQALGVGGHLFSLERRRVGPLSIERALTVEQVASHLAASTLASQFLSLDELLFELPAVVVNEEQAERVLHGTPVSQIGIGQSLSSLAAGNVRLKDEAGRLLAIGTHDRTGLGAIKVRKVLSLSSH</sequence>
<evidence type="ECO:0000313" key="8">
    <source>
        <dbReference type="EMBL" id="CUS33451.1"/>
    </source>
</evidence>
<evidence type="ECO:0000259" key="6">
    <source>
        <dbReference type="Pfam" id="PF01509"/>
    </source>
</evidence>
<evidence type="ECO:0000256" key="4">
    <source>
        <dbReference type="ARBA" id="ARBA00023235"/>
    </source>
</evidence>
<dbReference type="Pfam" id="PF01509">
    <property type="entry name" value="TruB_N"/>
    <property type="match status" value="1"/>
</dbReference>
<dbReference type="NCBIfam" id="TIGR00431">
    <property type="entry name" value="TruB"/>
    <property type="match status" value="1"/>
</dbReference>
<dbReference type="SUPFAM" id="SSF55120">
    <property type="entry name" value="Pseudouridine synthase"/>
    <property type="match status" value="1"/>
</dbReference>
<dbReference type="GO" id="GO:0003723">
    <property type="term" value="F:RNA binding"/>
    <property type="evidence" value="ECO:0007669"/>
    <property type="project" value="InterPro"/>
</dbReference>
<dbReference type="EMBL" id="CZQA01000001">
    <property type="protein sequence ID" value="CUS33451.1"/>
    <property type="molecule type" value="Genomic_DNA"/>
</dbReference>
<dbReference type="GO" id="GO:0031119">
    <property type="term" value="P:tRNA pseudouridine synthesis"/>
    <property type="evidence" value="ECO:0007669"/>
    <property type="project" value="UniProtKB-UniRule"/>
</dbReference>
<dbReference type="STRING" id="1742972.COMA1_11165"/>
<dbReference type="InterPro" id="IPR032819">
    <property type="entry name" value="TruB_C"/>
</dbReference>
<dbReference type="AlphaFoldDB" id="A0A0S4LC31"/>
<accession>A0A0S4LC31</accession>
<dbReference type="Gene3D" id="2.30.130.10">
    <property type="entry name" value="PUA domain"/>
    <property type="match status" value="1"/>
</dbReference>
<evidence type="ECO:0000256" key="2">
    <source>
        <dbReference type="ARBA" id="ARBA00005642"/>
    </source>
</evidence>
<comment type="function">
    <text evidence="5">Responsible for synthesis of pseudouridine from uracil-55 in the psi GC loop of transfer RNAs.</text>
</comment>
<dbReference type="PANTHER" id="PTHR13767:SF2">
    <property type="entry name" value="PSEUDOURIDYLATE SYNTHASE TRUB1"/>
    <property type="match status" value="1"/>
</dbReference>
<dbReference type="InterPro" id="IPR036974">
    <property type="entry name" value="PUA_sf"/>
</dbReference>
<dbReference type="HAMAP" id="MF_01080">
    <property type="entry name" value="TruB_bact"/>
    <property type="match status" value="1"/>
</dbReference>
<dbReference type="InterPro" id="IPR020103">
    <property type="entry name" value="PsdUridine_synth_cat_dom_sf"/>
</dbReference>
<reference evidence="8 9" key="1">
    <citation type="submission" date="2015-10" db="EMBL/GenBank/DDBJ databases">
        <authorList>
            <person name="Gilbert D.G."/>
        </authorList>
    </citation>
    <scope>NUCLEOTIDE SEQUENCE [LARGE SCALE GENOMIC DNA]</scope>
    <source>
        <strain evidence="8">COMA1</strain>
    </source>
</reference>
<feature type="domain" description="Pseudouridine synthase II N-terminal" evidence="6">
    <location>
        <begin position="43"/>
        <end position="191"/>
    </location>
</feature>
<dbReference type="InterPro" id="IPR002501">
    <property type="entry name" value="PsdUridine_synth_N"/>
</dbReference>
<gene>
    <name evidence="5 8" type="primary">truB</name>
    <name evidence="8" type="ORF">COMA1_11165</name>
</gene>
<dbReference type="Gene3D" id="3.30.2350.10">
    <property type="entry name" value="Pseudouridine synthase"/>
    <property type="match status" value="1"/>
</dbReference>
<comment type="similarity">
    <text evidence="2 5">Belongs to the pseudouridine synthase TruB family. Type 1 subfamily.</text>
</comment>
<feature type="active site" description="Nucleophile" evidence="5">
    <location>
        <position position="58"/>
    </location>
</feature>
<protein>
    <recommendedName>
        <fullName evidence="5">tRNA pseudouridine synthase B</fullName>
        <ecNumber evidence="5">5.4.99.25</ecNumber>
    </recommendedName>
    <alternativeName>
        <fullName evidence="5">tRNA pseudouridine(55) synthase</fullName>
        <shortName evidence="5">Psi55 synthase</shortName>
    </alternativeName>
    <alternativeName>
        <fullName evidence="5">tRNA pseudouridylate synthase</fullName>
    </alternativeName>
    <alternativeName>
        <fullName evidence="5">tRNA-uridine isomerase</fullName>
    </alternativeName>
</protein>
<proteinExistence type="inferred from homology"/>
<dbReference type="PANTHER" id="PTHR13767">
    <property type="entry name" value="TRNA-PSEUDOURIDINE SYNTHASE"/>
    <property type="match status" value="1"/>
</dbReference>
<dbReference type="Pfam" id="PF16198">
    <property type="entry name" value="TruB_C_2"/>
    <property type="match status" value="1"/>
</dbReference>
<evidence type="ECO:0000259" key="7">
    <source>
        <dbReference type="Pfam" id="PF16198"/>
    </source>
</evidence>
<evidence type="ECO:0000256" key="3">
    <source>
        <dbReference type="ARBA" id="ARBA00022694"/>
    </source>
</evidence>
<dbReference type="EC" id="5.4.99.25" evidence="5"/>
<organism evidence="8 9">
    <name type="scientific">Candidatus Nitrospira nitrosa</name>
    <dbReference type="NCBI Taxonomy" id="1742972"/>
    <lineage>
        <taxon>Bacteria</taxon>
        <taxon>Pseudomonadati</taxon>
        <taxon>Nitrospirota</taxon>
        <taxon>Nitrospiria</taxon>
        <taxon>Nitrospirales</taxon>
        <taxon>Nitrospiraceae</taxon>
        <taxon>Nitrospira</taxon>
    </lineage>
</organism>
<evidence type="ECO:0000256" key="5">
    <source>
        <dbReference type="HAMAP-Rule" id="MF_01080"/>
    </source>
</evidence>
<feature type="domain" description="tRNA pseudouridylate synthase B C-terminal" evidence="7">
    <location>
        <begin position="192"/>
        <end position="250"/>
    </location>
</feature>
<comment type="catalytic activity">
    <reaction evidence="1 5">
        <text>uridine(55) in tRNA = pseudouridine(55) in tRNA</text>
        <dbReference type="Rhea" id="RHEA:42532"/>
        <dbReference type="Rhea" id="RHEA-COMP:10101"/>
        <dbReference type="Rhea" id="RHEA-COMP:10102"/>
        <dbReference type="ChEBI" id="CHEBI:65314"/>
        <dbReference type="ChEBI" id="CHEBI:65315"/>
        <dbReference type="EC" id="5.4.99.25"/>
    </reaction>
</comment>
<dbReference type="Proteomes" id="UP000199032">
    <property type="component" value="Unassembled WGS sequence"/>
</dbReference>
<keyword evidence="4 5" id="KW-0413">Isomerase</keyword>
<dbReference type="GO" id="GO:1990481">
    <property type="term" value="P:mRNA pseudouridine synthesis"/>
    <property type="evidence" value="ECO:0007669"/>
    <property type="project" value="TreeGrafter"/>
</dbReference>
<evidence type="ECO:0000256" key="1">
    <source>
        <dbReference type="ARBA" id="ARBA00000385"/>
    </source>
</evidence>
<dbReference type="GO" id="GO:0160148">
    <property type="term" value="F:tRNA pseudouridine(55) synthase activity"/>
    <property type="evidence" value="ECO:0007669"/>
    <property type="project" value="UniProtKB-EC"/>
</dbReference>
<name>A0A0S4LC31_9BACT</name>
<dbReference type="CDD" id="cd02573">
    <property type="entry name" value="PseudoU_synth_EcTruB"/>
    <property type="match status" value="1"/>
</dbReference>
<keyword evidence="9" id="KW-1185">Reference proteome</keyword>
<dbReference type="InterPro" id="IPR014780">
    <property type="entry name" value="tRNA_psdUridine_synth_TruB"/>
</dbReference>
<evidence type="ECO:0000313" key="9">
    <source>
        <dbReference type="Proteomes" id="UP000199032"/>
    </source>
</evidence>
<keyword evidence="3 5" id="KW-0819">tRNA processing</keyword>